<evidence type="ECO:0000313" key="1">
    <source>
        <dbReference type="EMBL" id="OCK87116.1"/>
    </source>
</evidence>
<sequence length="131" mass="14568">MDYIHEMRVKHKDIKPSNLLADGNKVCITDFRISKDMANSGTTGTYGAIRPYTPMCCAPEATDCAGRRGSSADIFSLGCVILELATVLVAPTGSLQRFKEYREDPIQWLYRLLQLSFQNSTMDMASARPLV</sequence>
<name>A0ACC8ELL4_9PEZI</name>
<keyword evidence="2" id="KW-1185">Reference proteome</keyword>
<evidence type="ECO:0000313" key="2">
    <source>
        <dbReference type="Proteomes" id="UP000250078"/>
    </source>
</evidence>
<organism evidence="1 2">
    <name type="scientific">Cenococcum geophilum 1.58</name>
    <dbReference type="NCBI Taxonomy" id="794803"/>
    <lineage>
        <taxon>Eukaryota</taxon>
        <taxon>Fungi</taxon>
        <taxon>Dikarya</taxon>
        <taxon>Ascomycota</taxon>
        <taxon>Pezizomycotina</taxon>
        <taxon>Dothideomycetes</taxon>
        <taxon>Pleosporomycetidae</taxon>
        <taxon>Gloniales</taxon>
        <taxon>Gloniaceae</taxon>
        <taxon>Cenococcum</taxon>
    </lineage>
</organism>
<gene>
    <name evidence="1" type="ORF">K441DRAFT_682857</name>
</gene>
<accession>A0ACC8ELL4</accession>
<proteinExistence type="predicted"/>
<dbReference type="EMBL" id="KV748269">
    <property type="protein sequence ID" value="OCK87116.1"/>
    <property type="molecule type" value="Genomic_DNA"/>
</dbReference>
<dbReference type="Proteomes" id="UP000250078">
    <property type="component" value="Unassembled WGS sequence"/>
</dbReference>
<reference evidence="1 2" key="1">
    <citation type="journal article" date="2016" name="Nat. Commun.">
        <title>Ectomycorrhizal ecology is imprinted in the genome of the dominant symbiotic fungus Cenococcum geophilum.</title>
        <authorList>
            <consortium name="DOE Joint Genome Institute"/>
            <person name="Peter M."/>
            <person name="Kohler A."/>
            <person name="Ohm R.A."/>
            <person name="Kuo A."/>
            <person name="Krutzmann J."/>
            <person name="Morin E."/>
            <person name="Arend M."/>
            <person name="Barry K.W."/>
            <person name="Binder M."/>
            <person name="Choi C."/>
            <person name="Clum A."/>
            <person name="Copeland A."/>
            <person name="Grisel N."/>
            <person name="Haridas S."/>
            <person name="Kipfer T."/>
            <person name="LaButti K."/>
            <person name="Lindquist E."/>
            <person name="Lipzen A."/>
            <person name="Maire R."/>
            <person name="Meier B."/>
            <person name="Mihaltcheva S."/>
            <person name="Molinier V."/>
            <person name="Murat C."/>
            <person name="Poggeler S."/>
            <person name="Quandt C.A."/>
            <person name="Sperisen C."/>
            <person name="Tritt A."/>
            <person name="Tisserant E."/>
            <person name="Crous P.W."/>
            <person name="Henrissat B."/>
            <person name="Nehls U."/>
            <person name="Egli S."/>
            <person name="Spatafora J.W."/>
            <person name="Grigoriev I.V."/>
            <person name="Martin F.M."/>
        </authorList>
    </citation>
    <scope>NUCLEOTIDE SEQUENCE [LARGE SCALE GENOMIC DNA]</scope>
    <source>
        <strain evidence="1 2">1.58</strain>
    </source>
</reference>
<protein>
    <submittedName>
        <fullName evidence="1">Uncharacterized protein</fullName>
    </submittedName>
</protein>